<feature type="compositionally biased region" description="Pro residues" evidence="1">
    <location>
        <begin position="313"/>
        <end position="323"/>
    </location>
</feature>
<keyword evidence="2" id="KW-1133">Transmembrane helix</keyword>
<reference evidence="5 6" key="1">
    <citation type="submission" date="2024-10" db="EMBL/GenBank/DDBJ databases">
        <title>The Natural Products Discovery Center: Release of the First 8490 Sequenced Strains for Exploring Actinobacteria Biosynthetic Diversity.</title>
        <authorList>
            <person name="Kalkreuter E."/>
            <person name="Kautsar S.A."/>
            <person name="Yang D."/>
            <person name="Bader C.D."/>
            <person name="Teijaro C.N."/>
            <person name="Fluegel L."/>
            <person name="Davis C.M."/>
            <person name="Simpson J.R."/>
            <person name="Lauterbach L."/>
            <person name="Steele A.D."/>
            <person name="Gui C."/>
            <person name="Meng S."/>
            <person name="Li G."/>
            <person name="Viehrig K."/>
            <person name="Ye F."/>
            <person name="Su P."/>
            <person name="Kiefer A.F."/>
            <person name="Nichols A."/>
            <person name="Cepeda A.J."/>
            <person name="Yan W."/>
            <person name="Fan B."/>
            <person name="Jiang Y."/>
            <person name="Adhikari A."/>
            <person name="Zheng C.-J."/>
            <person name="Schuster L."/>
            <person name="Cowan T.M."/>
            <person name="Smanski M.J."/>
            <person name="Chevrette M.G."/>
            <person name="De Carvalho L.P.S."/>
            <person name="Shen B."/>
        </authorList>
    </citation>
    <scope>NUCLEOTIDE SEQUENCE [LARGE SCALE GENOMIC DNA]</scope>
    <source>
        <strain evidence="5 6">NPDC020327</strain>
    </source>
</reference>
<feature type="signal peptide" evidence="3">
    <location>
        <begin position="1"/>
        <end position="26"/>
    </location>
</feature>
<evidence type="ECO:0000313" key="6">
    <source>
        <dbReference type="Proteomes" id="UP001611548"/>
    </source>
</evidence>
<feature type="chain" id="PRO_5045184125" evidence="3">
    <location>
        <begin position="27"/>
        <end position="385"/>
    </location>
</feature>
<comment type="caution">
    <text evidence="5">The sequence shown here is derived from an EMBL/GenBank/DDBJ whole genome shotgun (WGS) entry which is preliminary data.</text>
</comment>
<keyword evidence="2" id="KW-0812">Transmembrane</keyword>
<dbReference type="Proteomes" id="UP001611548">
    <property type="component" value="Unassembled WGS sequence"/>
</dbReference>
<protein>
    <submittedName>
        <fullName evidence="5">Choice-of-anchor A family protein</fullName>
    </submittedName>
</protein>
<dbReference type="NCBIfam" id="TIGR04215">
    <property type="entry name" value="choice_anch_A"/>
    <property type="match status" value="1"/>
</dbReference>
<dbReference type="EMBL" id="JBIRWE010000001">
    <property type="protein sequence ID" value="MFI1962883.1"/>
    <property type="molecule type" value="Genomic_DNA"/>
</dbReference>
<evidence type="ECO:0000256" key="3">
    <source>
        <dbReference type="SAM" id="SignalP"/>
    </source>
</evidence>
<keyword evidence="6" id="KW-1185">Reference proteome</keyword>
<gene>
    <name evidence="5" type="ORF">ACH429_01835</name>
</gene>
<keyword evidence="3" id="KW-0732">Signal</keyword>
<feature type="transmembrane region" description="Helical" evidence="2">
    <location>
        <begin position="354"/>
        <end position="375"/>
    </location>
</feature>
<dbReference type="RefSeq" id="WP_055470713.1">
    <property type="nucleotide sequence ID" value="NZ_JBIRWE010000001.1"/>
</dbReference>
<organism evidence="5 6">
    <name type="scientific">Streptomyces pathocidini</name>
    <dbReference type="NCBI Taxonomy" id="1650571"/>
    <lineage>
        <taxon>Bacteria</taxon>
        <taxon>Bacillati</taxon>
        <taxon>Actinomycetota</taxon>
        <taxon>Actinomycetes</taxon>
        <taxon>Kitasatosporales</taxon>
        <taxon>Streptomycetaceae</taxon>
        <taxon>Streptomyces</taxon>
    </lineage>
</organism>
<dbReference type="InterPro" id="IPR026588">
    <property type="entry name" value="Choice_anch_A"/>
</dbReference>
<sequence length="385" mass="38294">MRISASAAAVLVLGGSMVLTTPTASANESCDQPLGVAGQYNEFIETDATRTPDSEGAVAVGGDAEFTGGFSIGSHLPSTDALPGNAALVVGGTLATGSKHYTVLEKGSAVYGKLSGRAVEVKPQSPARTAAQGGSPVDFAGEFGKLRSLSAALAKEAARGTTALKADGGDTTLTLTGTDAKINTFSVTAGQLQGAKHITFDVPQGSSSVVNVSGTAYDMNAAGTYAIDGPSELQGHLLWNFPEATKVTKKSDMSWPGSVLAPGAAVDLGTGGPLEGTVIAKSLTAVGSAETHHFPFSGCLPRSAPPAEDNEQAPPPSSAPPAPEDSAAAPQPSPMGSESPAPAEDDLASTGGGAALPIAGTAAAVLAAGTAFLIVSRRRRATAQR</sequence>
<evidence type="ECO:0000313" key="5">
    <source>
        <dbReference type="EMBL" id="MFI1962883.1"/>
    </source>
</evidence>
<name>A0ABW7UK83_9ACTN</name>
<proteinExistence type="predicted"/>
<keyword evidence="2" id="KW-0472">Membrane</keyword>
<accession>A0ABW7UK83</accession>
<evidence type="ECO:0000256" key="1">
    <source>
        <dbReference type="SAM" id="MobiDB-lite"/>
    </source>
</evidence>
<dbReference type="Pfam" id="PF20597">
    <property type="entry name" value="pAdhesive_15"/>
    <property type="match status" value="1"/>
</dbReference>
<feature type="domain" description="Choice-of-anchor A" evidence="4">
    <location>
        <begin position="33"/>
        <end position="293"/>
    </location>
</feature>
<feature type="region of interest" description="Disordered" evidence="1">
    <location>
        <begin position="296"/>
        <end position="355"/>
    </location>
</feature>
<evidence type="ECO:0000259" key="4">
    <source>
        <dbReference type="Pfam" id="PF20597"/>
    </source>
</evidence>
<evidence type="ECO:0000256" key="2">
    <source>
        <dbReference type="SAM" id="Phobius"/>
    </source>
</evidence>